<evidence type="ECO:0000313" key="5">
    <source>
        <dbReference type="Proteomes" id="UP001165041"/>
    </source>
</evidence>
<evidence type="ECO:0000259" key="3">
    <source>
        <dbReference type="Pfam" id="PF00487"/>
    </source>
</evidence>
<feature type="transmembrane region" description="Helical" evidence="2">
    <location>
        <begin position="63"/>
        <end position="86"/>
    </location>
</feature>
<sequence>MQGCLLLIAGAVALRQADRWWFSPHRAARQRALTRRDLMDLQRQRANDITPVLLMAGHGAEIAGWWMLATAAGSAGWAAAALAMAVKFRHLQEVSHFAVHGVLTRSPHLGTLLAETCVHLPLGLGPVADRRRRHVREHHPNATVTGVDPNLADLEQAGLLPGTTRARYAAGIVFPLTPAGLAATCRSIAANVRPAIHGWSRTAALAAVLAAALILGGWPAGVFGLAVPRLLLYPQLAWMSLIVEHRWFDAAPPAGPGPVALEAGRCLRLYPSSPAMALLARGTWLPYGDLFHFAHSAHPAVRWNYLPALEKALGMPAAAPPGLLLGGEAVITRHWRALGGGRARGGVSDAAPGRERTAPSPTASQV</sequence>
<evidence type="ECO:0000313" key="4">
    <source>
        <dbReference type="EMBL" id="GLW74485.1"/>
    </source>
</evidence>
<keyword evidence="2" id="KW-0472">Membrane</keyword>
<gene>
    <name evidence="4" type="ORF">Kpho02_67830</name>
</gene>
<dbReference type="InterPro" id="IPR005804">
    <property type="entry name" value="FA_desaturase_dom"/>
</dbReference>
<accession>A0A9W6QDK4</accession>
<feature type="transmembrane region" description="Helical" evidence="2">
    <location>
        <begin position="203"/>
        <end position="227"/>
    </location>
</feature>
<dbReference type="AlphaFoldDB" id="A0A9W6QDK4"/>
<dbReference type="EMBL" id="BSSA01000035">
    <property type="protein sequence ID" value="GLW74485.1"/>
    <property type="molecule type" value="Genomic_DNA"/>
</dbReference>
<organism evidence="4 5">
    <name type="scientific">Kitasatospora phosalacinea</name>
    <dbReference type="NCBI Taxonomy" id="2065"/>
    <lineage>
        <taxon>Bacteria</taxon>
        <taxon>Bacillati</taxon>
        <taxon>Actinomycetota</taxon>
        <taxon>Actinomycetes</taxon>
        <taxon>Kitasatosporales</taxon>
        <taxon>Streptomycetaceae</taxon>
        <taxon>Kitasatospora</taxon>
    </lineage>
</organism>
<evidence type="ECO:0000256" key="1">
    <source>
        <dbReference type="SAM" id="MobiDB-lite"/>
    </source>
</evidence>
<name>A0A9W6QDK4_9ACTN</name>
<dbReference type="GO" id="GO:0006629">
    <property type="term" value="P:lipid metabolic process"/>
    <property type="evidence" value="ECO:0007669"/>
    <property type="project" value="InterPro"/>
</dbReference>
<dbReference type="Proteomes" id="UP001165041">
    <property type="component" value="Unassembled WGS sequence"/>
</dbReference>
<dbReference type="Pfam" id="PF00487">
    <property type="entry name" value="FA_desaturase"/>
    <property type="match status" value="1"/>
</dbReference>
<comment type="caution">
    <text evidence="4">The sequence shown here is derived from an EMBL/GenBank/DDBJ whole genome shotgun (WGS) entry which is preliminary data.</text>
</comment>
<keyword evidence="2" id="KW-1133">Transmembrane helix</keyword>
<feature type="region of interest" description="Disordered" evidence="1">
    <location>
        <begin position="341"/>
        <end position="366"/>
    </location>
</feature>
<feature type="domain" description="Fatty acid desaturase" evidence="3">
    <location>
        <begin position="76"/>
        <end position="312"/>
    </location>
</feature>
<protein>
    <recommendedName>
        <fullName evidence="3">Fatty acid desaturase domain-containing protein</fullName>
    </recommendedName>
</protein>
<evidence type="ECO:0000256" key="2">
    <source>
        <dbReference type="SAM" id="Phobius"/>
    </source>
</evidence>
<reference evidence="4" key="1">
    <citation type="submission" date="2023-02" db="EMBL/GenBank/DDBJ databases">
        <title>Kitasatospora phosalacinea NBRC 14627.</title>
        <authorList>
            <person name="Ichikawa N."/>
            <person name="Sato H."/>
            <person name="Tonouchi N."/>
        </authorList>
    </citation>
    <scope>NUCLEOTIDE SEQUENCE</scope>
    <source>
        <strain evidence="4">NBRC 14627</strain>
    </source>
</reference>
<proteinExistence type="predicted"/>
<keyword evidence="2" id="KW-0812">Transmembrane</keyword>